<dbReference type="SMART" id="SM00382">
    <property type="entry name" value="AAA"/>
    <property type="match status" value="1"/>
</dbReference>
<dbReference type="PROSITE" id="PS50893">
    <property type="entry name" value="ABC_TRANSPORTER_2"/>
    <property type="match status" value="1"/>
</dbReference>
<dbReference type="PANTHER" id="PTHR24220">
    <property type="entry name" value="IMPORT ATP-BINDING PROTEIN"/>
    <property type="match status" value="1"/>
</dbReference>
<keyword evidence="5 11" id="KW-1003">Cell membrane</keyword>
<dbReference type="InterPro" id="IPR015854">
    <property type="entry name" value="ABC_transpr_LolD-like"/>
</dbReference>
<dbReference type="EMBL" id="JBHTIT010000001">
    <property type="protein sequence ID" value="MFD0950578.1"/>
    <property type="molecule type" value="Genomic_DNA"/>
</dbReference>
<evidence type="ECO:0000259" key="12">
    <source>
        <dbReference type="PROSITE" id="PS50893"/>
    </source>
</evidence>
<comment type="caution">
    <text evidence="13">The sequence shown here is derived from an EMBL/GenBank/DDBJ whole genome shotgun (WGS) entry which is preliminary data.</text>
</comment>
<sequence>MISFKSVSKRYPPQFDALRELSFDLPTGEMAFLTGHSGAGKSTLLKLIMRIEKASSGQVIVNGRDQGLLKGKQVAFARRDIGMVYQDHNLLDDRSVFDNVALPLIISGMPPRDIPNRVYAALDLVGLKHRAKAMPLELSGGEQQRVGIARAVVGKPSVILADEPTGNLDPQLAVEVMNIFEDLSRVGVSILVATHDLALIARFRHRLLTLQAGQLVADTGAAT</sequence>
<dbReference type="GO" id="GO:0005524">
    <property type="term" value="F:ATP binding"/>
    <property type="evidence" value="ECO:0007669"/>
    <property type="project" value="UniProtKB-KW"/>
</dbReference>
<dbReference type="Gene3D" id="3.40.50.300">
    <property type="entry name" value="P-loop containing nucleotide triphosphate hydrolases"/>
    <property type="match status" value="1"/>
</dbReference>
<dbReference type="RefSeq" id="WP_340675967.1">
    <property type="nucleotide sequence ID" value="NZ_JBHTIT010000001.1"/>
</dbReference>
<keyword evidence="6 11" id="KW-0132">Cell division</keyword>
<proteinExistence type="inferred from homology"/>
<dbReference type="GO" id="GO:0051301">
    <property type="term" value="P:cell division"/>
    <property type="evidence" value="ECO:0007669"/>
    <property type="project" value="UniProtKB-KW"/>
</dbReference>
<keyword evidence="10 11" id="KW-0131">Cell cycle</keyword>
<comment type="function">
    <text evidence="1">Part of the ABC transporter FtsEX involved in cellular division. Important for assembly or stability of the septal ring.</text>
</comment>
<keyword evidence="8 11" id="KW-0067">ATP-binding</keyword>
<keyword evidence="14" id="KW-1185">Reference proteome</keyword>
<evidence type="ECO:0000256" key="4">
    <source>
        <dbReference type="ARBA" id="ARBA00020019"/>
    </source>
</evidence>
<dbReference type="SUPFAM" id="SSF52540">
    <property type="entry name" value="P-loop containing nucleoside triphosphate hydrolases"/>
    <property type="match status" value="1"/>
</dbReference>
<evidence type="ECO:0000256" key="7">
    <source>
        <dbReference type="ARBA" id="ARBA00022741"/>
    </source>
</evidence>
<dbReference type="NCBIfam" id="TIGR02673">
    <property type="entry name" value="FtsE"/>
    <property type="match status" value="1"/>
</dbReference>
<dbReference type="InterPro" id="IPR005286">
    <property type="entry name" value="Cell_div_FtsE"/>
</dbReference>
<evidence type="ECO:0000256" key="6">
    <source>
        <dbReference type="ARBA" id="ARBA00022618"/>
    </source>
</evidence>
<dbReference type="Proteomes" id="UP001597044">
    <property type="component" value="Unassembled WGS sequence"/>
</dbReference>
<comment type="subunit">
    <text evidence="11">Homodimer. Forms a membrane-associated complex with FtsX.</text>
</comment>
<keyword evidence="7 11" id="KW-0547">Nucleotide-binding</keyword>
<evidence type="ECO:0000256" key="2">
    <source>
        <dbReference type="ARBA" id="ARBA00004202"/>
    </source>
</evidence>
<dbReference type="InterPro" id="IPR017871">
    <property type="entry name" value="ABC_transporter-like_CS"/>
</dbReference>
<evidence type="ECO:0000256" key="3">
    <source>
        <dbReference type="ARBA" id="ARBA00005417"/>
    </source>
</evidence>
<dbReference type="InterPro" id="IPR003593">
    <property type="entry name" value="AAA+_ATPase"/>
</dbReference>
<dbReference type="InterPro" id="IPR027417">
    <property type="entry name" value="P-loop_NTPase"/>
</dbReference>
<name>A0ABW3HII8_9GAMM</name>
<evidence type="ECO:0000256" key="9">
    <source>
        <dbReference type="ARBA" id="ARBA00023136"/>
    </source>
</evidence>
<evidence type="ECO:0000313" key="13">
    <source>
        <dbReference type="EMBL" id="MFD0950578.1"/>
    </source>
</evidence>
<dbReference type="Pfam" id="PF00005">
    <property type="entry name" value="ABC_tran"/>
    <property type="match status" value="1"/>
</dbReference>
<dbReference type="PROSITE" id="PS00211">
    <property type="entry name" value="ABC_TRANSPORTER_1"/>
    <property type="match status" value="1"/>
</dbReference>
<evidence type="ECO:0000256" key="11">
    <source>
        <dbReference type="RuleBase" id="RU365094"/>
    </source>
</evidence>
<keyword evidence="9 11" id="KW-0472">Membrane</keyword>
<evidence type="ECO:0000256" key="5">
    <source>
        <dbReference type="ARBA" id="ARBA00022475"/>
    </source>
</evidence>
<comment type="subcellular location">
    <subcellularLocation>
        <location evidence="11">Cell inner membrane</location>
        <topology evidence="11">Peripheral membrane protein</topology>
        <orientation evidence="11">Cytoplasmic side</orientation>
    </subcellularLocation>
    <subcellularLocation>
        <location evidence="2">Cell membrane</location>
        <topology evidence="2">Peripheral membrane protein</topology>
    </subcellularLocation>
</comment>
<evidence type="ECO:0000256" key="8">
    <source>
        <dbReference type="ARBA" id="ARBA00022840"/>
    </source>
</evidence>
<reference evidence="14" key="1">
    <citation type="journal article" date="2019" name="Int. J. Syst. Evol. Microbiol.">
        <title>The Global Catalogue of Microorganisms (GCM) 10K type strain sequencing project: providing services to taxonomists for standard genome sequencing and annotation.</title>
        <authorList>
            <consortium name="The Broad Institute Genomics Platform"/>
            <consortium name="The Broad Institute Genome Sequencing Center for Infectious Disease"/>
            <person name="Wu L."/>
            <person name="Ma J."/>
        </authorList>
    </citation>
    <scope>NUCLEOTIDE SEQUENCE [LARGE SCALE GENOMIC DNA]</scope>
    <source>
        <strain evidence="14">CCUG 63419</strain>
    </source>
</reference>
<accession>A0ABW3HII8</accession>
<evidence type="ECO:0000313" key="14">
    <source>
        <dbReference type="Proteomes" id="UP001597044"/>
    </source>
</evidence>
<dbReference type="PANTHER" id="PTHR24220:SF470">
    <property type="entry name" value="CELL DIVISION ATP-BINDING PROTEIN FTSE"/>
    <property type="match status" value="1"/>
</dbReference>
<evidence type="ECO:0000256" key="1">
    <source>
        <dbReference type="ARBA" id="ARBA00002579"/>
    </source>
</evidence>
<organism evidence="13 14">
    <name type="scientific">Paraperlucidibaca wandonensis</name>
    <dbReference type="NCBI Taxonomy" id="1268273"/>
    <lineage>
        <taxon>Bacteria</taxon>
        <taxon>Pseudomonadati</taxon>
        <taxon>Pseudomonadota</taxon>
        <taxon>Gammaproteobacteria</taxon>
        <taxon>Moraxellales</taxon>
        <taxon>Moraxellaceae</taxon>
        <taxon>Paraperlucidibaca</taxon>
    </lineage>
</organism>
<comment type="similarity">
    <text evidence="3 11">Belongs to the ABC transporter superfamily.</text>
</comment>
<protein>
    <recommendedName>
        <fullName evidence="4 11">Cell division ATP-binding protein FtsE</fullName>
    </recommendedName>
</protein>
<feature type="domain" description="ABC transporter" evidence="12">
    <location>
        <begin position="2"/>
        <end position="222"/>
    </location>
</feature>
<evidence type="ECO:0000256" key="10">
    <source>
        <dbReference type="ARBA" id="ARBA00023306"/>
    </source>
</evidence>
<gene>
    <name evidence="11 13" type="primary">ftsE</name>
    <name evidence="13" type="ORF">ACFQ0F_09300</name>
</gene>
<dbReference type="InterPro" id="IPR003439">
    <property type="entry name" value="ABC_transporter-like_ATP-bd"/>
</dbReference>